<evidence type="ECO:0000256" key="1">
    <source>
        <dbReference type="ARBA" id="ARBA00005567"/>
    </source>
</evidence>
<comment type="similarity">
    <text evidence="1">Belongs to the ACBP family.</text>
</comment>
<dbReference type="CDD" id="cd00435">
    <property type="entry name" value="ACBP"/>
    <property type="match status" value="1"/>
</dbReference>
<dbReference type="PROSITE" id="PS00880">
    <property type="entry name" value="ACB_1"/>
    <property type="match status" value="1"/>
</dbReference>
<reference evidence="4" key="1">
    <citation type="journal article" date="2023" name="Insect Mol. Biol.">
        <title>Genome sequencing provides insights into the evolution of gene families encoding plant cell wall-degrading enzymes in longhorned beetles.</title>
        <authorList>
            <person name="Shin N.R."/>
            <person name="Okamura Y."/>
            <person name="Kirsch R."/>
            <person name="Pauchet Y."/>
        </authorList>
    </citation>
    <scope>NUCLEOTIDE SEQUENCE</scope>
    <source>
        <strain evidence="4">RBIC_L_NR</strain>
    </source>
</reference>
<dbReference type="InterPro" id="IPR035984">
    <property type="entry name" value="Acyl-CoA-binding_sf"/>
</dbReference>
<dbReference type="InterPro" id="IPR000582">
    <property type="entry name" value="Acyl-CoA-binding_protein"/>
</dbReference>
<protein>
    <recommendedName>
        <fullName evidence="3">ACB domain-containing protein</fullName>
    </recommendedName>
</protein>
<dbReference type="InterPro" id="IPR014352">
    <property type="entry name" value="FERM/acyl-CoA-bd_prot_sf"/>
</dbReference>
<dbReference type="Proteomes" id="UP001162156">
    <property type="component" value="Unassembled WGS sequence"/>
</dbReference>
<dbReference type="GO" id="GO:0000062">
    <property type="term" value="F:fatty-acyl-CoA binding"/>
    <property type="evidence" value="ECO:0007669"/>
    <property type="project" value="InterPro"/>
</dbReference>
<evidence type="ECO:0000259" key="3">
    <source>
        <dbReference type="PROSITE" id="PS51228"/>
    </source>
</evidence>
<dbReference type="Gene3D" id="1.20.80.10">
    <property type="match status" value="1"/>
</dbReference>
<sequence>MTTFIINTQRFNQAAQNVKNLKGKPSDEDLLEIYALFKQGSVGDVNTERPGLLDLKGKAKWDAWSAKKGLSQDQAKEQYITKAQSLVESIGL</sequence>
<gene>
    <name evidence="4" type="ORF">NQ314_007071</name>
</gene>
<dbReference type="Pfam" id="PF00887">
    <property type="entry name" value="ACBP"/>
    <property type="match status" value="1"/>
</dbReference>
<name>A0AAV8YSY6_9CUCU</name>
<evidence type="ECO:0000313" key="4">
    <source>
        <dbReference type="EMBL" id="KAJ8954572.1"/>
    </source>
</evidence>
<dbReference type="InterPro" id="IPR022408">
    <property type="entry name" value="Acyl-CoA-binding_prot_CS"/>
</dbReference>
<dbReference type="PANTHER" id="PTHR23310:SF62">
    <property type="entry name" value="ACYL-COA BINDING PROTEIN 1, ISOFORM A"/>
    <property type="match status" value="1"/>
</dbReference>
<dbReference type="GO" id="GO:0006631">
    <property type="term" value="P:fatty acid metabolic process"/>
    <property type="evidence" value="ECO:0007669"/>
    <property type="project" value="TreeGrafter"/>
</dbReference>
<dbReference type="PROSITE" id="PS51228">
    <property type="entry name" value="ACB_2"/>
    <property type="match status" value="1"/>
</dbReference>
<dbReference type="AlphaFoldDB" id="A0AAV8YSY6"/>
<accession>A0AAV8YSY6</accession>
<dbReference type="PANTHER" id="PTHR23310">
    <property type="entry name" value="ACYL-COA-BINDING PROTEIN, ACBP"/>
    <property type="match status" value="1"/>
</dbReference>
<proteinExistence type="inferred from homology"/>
<organism evidence="4 5">
    <name type="scientific">Rhamnusium bicolor</name>
    <dbReference type="NCBI Taxonomy" id="1586634"/>
    <lineage>
        <taxon>Eukaryota</taxon>
        <taxon>Metazoa</taxon>
        <taxon>Ecdysozoa</taxon>
        <taxon>Arthropoda</taxon>
        <taxon>Hexapoda</taxon>
        <taxon>Insecta</taxon>
        <taxon>Pterygota</taxon>
        <taxon>Neoptera</taxon>
        <taxon>Endopterygota</taxon>
        <taxon>Coleoptera</taxon>
        <taxon>Polyphaga</taxon>
        <taxon>Cucujiformia</taxon>
        <taxon>Chrysomeloidea</taxon>
        <taxon>Cerambycidae</taxon>
        <taxon>Lepturinae</taxon>
        <taxon>Rhagiini</taxon>
        <taxon>Rhamnusium</taxon>
    </lineage>
</organism>
<comment type="caution">
    <text evidence="4">The sequence shown here is derived from an EMBL/GenBank/DDBJ whole genome shotgun (WGS) entry which is preliminary data.</text>
</comment>
<keyword evidence="5" id="KW-1185">Reference proteome</keyword>
<evidence type="ECO:0000313" key="5">
    <source>
        <dbReference type="Proteomes" id="UP001162156"/>
    </source>
</evidence>
<feature type="domain" description="ACB" evidence="3">
    <location>
        <begin position="7"/>
        <end position="92"/>
    </location>
</feature>
<evidence type="ECO:0000256" key="2">
    <source>
        <dbReference type="ARBA" id="ARBA00023121"/>
    </source>
</evidence>
<dbReference type="SUPFAM" id="SSF47027">
    <property type="entry name" value="Acyl-CoA binding protein"/>
    <property type="match status" value="1"/>
</dbReference>
<dbReference type="EMBL" id="JANEYF010001916">
    <property type="protein sequence ID" value="KAJ8954572.1"/>
    <property type="molecule type" value="Genomic_DNA"/>
</dbReference>
<keyword evidence="2" id="KW-0446">Lipid-binding</keyword>
<dbReference type="PRINTS" id="PR00689">
    <property type="entry name" value="ACOABINDINGP"/>
</dbReference>